<dbReference type="InterPro" id="IPR011066">
    <property type="entry name" value="MscS_channel_C_sf"/>
</dbReference>
<dbReference type="Gene3D" id="1.10.287.1260">
    <property type="match status" value="1"/>
</dbReference>
<comment type="subcellular location">
    <subcellularLocation>
        <location evidence="1">Cell membrane</location>
        <topology evidence="1">Multi-pass membrane protein</topology>
    </subcellularLocation>
</comment>
<dbReference type="InterPro" id="IPR011014">
    <property type="entry name" value="MscS_channel_TM-2"/>
</dbReference>
<evidence type="ECO:0000256" key="8">
    <source>
        <dbReference type="SAM" id="Phobius"/>
    </source>
</evidence>
<dbReference type="Pfam" id="PF21088">
    <property type="entry name" value="MS_channel_1st"/>
    <property type="match status" value="1"/>
</dbReference>
<dbReference type="InterPro" id="IPR010920">
    <property type="entry name" value="LSM_dom_sf"/>
</dbReference>
<dbReference type="GO" id="GO:0005886">
    <property type="term" value="C:plasma membrane"/>
    <property type="evidence" value="ECO:0007669"/>
    <property type="project" value="UniProtKB-SubCell"/>
</dbReference>
<keyword evidence="4 8" id="KW-0812">Transmembrane</keyword>
<evidence type="ECO:0000256" key="5">
    <source>
        <dbReference type="ARBA" id="ARBA00022989"/>
    </source>
</evidence>
<dbReference type="SUPFAM" id="SSF50182">
    <property type="entry name" value="Sm-like ribonucleoproteins"/>
    <property type="match status" value="1"/>
</dbReference>
<dbReference type="AlphaFoldDB" id="A0A369XVH1"/>
<dbReference type="InterPro" id="IPR049278">
    <property type="entry name" value="MS_channel_C"/>
</dbReference>
<evidence type="ECO:0000256" key="4">
    <source>
        <dbReference type="ARBA" id="ARBA00022692"/>
    </source>
</evidence>
<evidence type="ECO:0000259" key="10">
    <source>
        <dbReference type="Pfam" id="PF21082"/>
    </source>
</evidence>
<dbReference type="InterPro" id="IPR049142">
    <property type="entry name" value="MS_channel_1st"/>
</dbReference>
<dbReference type="Pfam" id="PF00924">
    <property type="entry name" value="MS_channel_2nd"/>
    <property type="match status" value="1"/>
</dbReference>
<gene>
    <name evidence="12" type="ORF">DVS81_06675</name>
</gene>
<feature type="transmembrane region" description="Helical" evidence="8">
    <location>
        <begin position="20"/>
        <end position="39"/>
    </location>
</feature>
<evidence type="ECO:0000256" key="6">
    <source>
        <dbReference type="ARBA" id="ARBA00023136"/>
    </source>
</evidence>
<dbReference type="InterPro" id="IPR023408">
    <property type="entry name" value="MscS_beta-dom_sf"/>
</dbReference>
<sequence length="308" mass="33534">MDKAILEQILSVGQHLSPTITSTLRISLILVLAWLAMAFSHKLIRTFRIYISRSIRDSEEVQRAETLGRVCRYAVSVIISLVAGVLVLAEVGVSVAPILGAAGVVGLAVGFGAQSLVKDYFSGFFLLLENQIRLGDVVEAGGKSGMVEEITLRYVRMRNYDGHVHFVPNGSISTVTSMTRGFAQAVVDVGVAYRESVDQALAVMRSVGTELRADPAFATKILDDVEIVGVESWGDSAVILRCRFKVVAIEQWTVRREYLRRLKDAFDTAAIEIPYPHLTVYPGQAKDGSSPSLHLTMEGATQHPGGTQ</sequence>
<dbReference type="SUPFAM" id="SSF82689">
    <property type="entry name" value="Mechanosensitive channel protein MscS (YggB), C-terminal domain"/>
    <property type="match status" value="1"/>
</dbReference>
<feature type="transmembrane region" description="Helical" evidence="8">
    <location>
        <begin position="70"/>
        <end position="89"/>
    </location>
</feature>
<reference evidence="12 13" key="1">
    <citation type="submission" date="2018-05" db="EMBL/GenBank/DDBJ databases">
        <title>Integrated omic analyses show evidence that a Ca. Accumulibacter phosphatis strain performs denitrification under micro-aerobic conditions.</title>
        <authorList>
            <person name="Camejo P.Y."/>
            <person name="Katherine M.D."/>
            <person name="Daniel N.R."/>
        </authorList>
    </citation>
    <scope>NUCLEOTIDE SEQUENCE [LARGE SCALE GENOMIC DNA]</scope>
    <source>
        <strain evidence="12">UW-LDO-IC</strain>
    </source>
</reference>
<dbReference type="SUPFAM" id="SSF82861">
    <property type="entry name" value="Mechanosensitive channel protein MscS (YggB), transmembrane region"/>
    <property type="match status" value="1"/>
</dbReference>
<dbReference type="PANTHER" id="PTHR30460:SF0">
    <property type="entry name" value="MODERATE CONDUCTANCE MECHANOSENSITIVE CHANNEL YBIO"/>
    <property type="match status" value="1"/>
</dbReference>
<evidence type="ECO:0000313" key="13">
    <source>
        <dbReference type="Proteomes" id="UP000253831"/>
    </source>
</evidence>
<keyword evidence="5 8" id="KW-1133">Transmembrane helix</keyword>
<feature type="domain" description="Mechanosensitive ion channel transmembrane helices 2/3" evidence="11">
    <location>
        <begin position="75"/>
        <end position="114"/>
    </location>
</feature>
<dbReference type="PANTHER" id="PTHR30460">
    <property type="entry name" value="MODERATE CONDUCTANCE MECHANOSENSITIVE CHANNEL YBIO"/>
    <property type="match status" value="1"/>
</dbReference>
<evidence type="ECO:0000259" key="9">
    <source>
        <dbReference type="Pfam" id="PF00924"/>
    </source>
</evidence>
<comment type="caution">
    <text evidence="12">The sequence shown here is derived from an EMBL/GenBank/DDBJ whole genome shotgun (WGS) entry which is preliminary data.</text>
</comment>
<dbReference type="Gene3D" id="2.30.30.60">
    <property type="match status" value="1"/>
</dbReference>
<proteinExistence type="inferred from homology"/>
<feature type="region of interest" description="Disordered" evidence="7">
    <location>
        <begin position="286"/>
        <end position="308"/>
    </location>
</feature>
<dbReference type="Pfam" id="PF21082">
    <property type="entry name" value="MS_channel_3rd"/>
    <property type="match status" value="1"/>
</dbReference>
<name>A0A369XVH1_9PROT</name>
<evidence type="ECO:0000256" key="1">
    <source>
        <dbReference type="ARBA" id="ARBA00004651"/>
    </source>
</evidence>
<evidence type="ECO:0000313" key="12">
    <source>
        <dbReference type="EMBL" id="RDE51378.1"/>
    </source>
</evidence>
<feature type="domain" description="Mechanosensitive ion channel MscS C-terminal" evidence="10">
    <location>
        <begin position="186"/>
        <end position="273"/>
    </location>
</feature>
<evidence type="ECO:0000256" key="3">
    <source>
        <dbReference type="ARBA" id="ARBA00022475"/>
    </source>
</evidence>
<evidence type="ECO:0000259" key="11">
    <source>
        <dbReference type="Pfam" id="PF21088"/>
    </source>
</evidence>
<organism evidence="12 13">
    <name type="scientific">Candidatus Accumulibacter meliphilus</name>
    <dbReference type="NCBI Taxonomy" id="2211374"/>
    <lineage>
        <taxon>Bacteria</taxon>
        <taxon>Pseudomonadati</taxon>
        <taxon>Pseudomonadota</taxon>
        <taxon>Betaproteobacteria</taxon>
        <taxon>Candidatus Accumulibacter</taxon>
    </lineage>
</organism>
<evidence type="ECO:0000256" key="2">
    <source>
        <dbReference type="ARBA" id="ARBA00008017"/>
    </source>
</evidence>
<dbReference type="EMBL" id="QPGA01000008">
    <property type="protein sequence ID" value="RDE51378.1"/>
    <property type="molecule type" value="Genomic_DNA"/>
</dbReference>
<accession>A0A369XVH1</accession>
<keyword evidence="3" id="KW-1003">Cell membrane</keyword>
<dbReference type="Gene3D" id="3.30.70.100">
    <property type="match status" value="1"/>
</dbReference>
<dbReference type="GO" id="GO:0008381">
    <property type="term" value="F:mechanosensitive monoatomic ion channel activity"/>
    <property type="evidence" value="ECO:0007669"/>
    <property type="project" value="InterPro"/>
</dbReference>
<feature type="domain" description="Mechanosensitive ion channel MscS" evidence="9">
    <location>
        <begin position="116"/>
        <end position="175"/>
    </location>
</feature>
<protein>
    <submittedName>
        <fullName evidence="12">Mechanosensitive ion channel family protein</fullName>
    </submittedName>
</protein>
<dbReference type="InterPro" id="IPR006685">
    <property type="entry name" value="MscS_channel_2nd"/>
</dbReference>
<dbReference type="RefSeq" id="WP_332352580.1">
    <property type="nucleotide sequence ID" value="NZ_JAZKTZ010000001.1"/>
</dbReference>
<evidence type="ECO:0000256" key="7">
    <source>
        <dbReference type="SAM" id="MobiDB-lite"/>
    </source>
</evidence>
<keyword evidence="6 8" id="KW-0472">Membrane</keyword>
<dbReference type="Proteomes" id="UP000253831">
    <property type="component" value="Unassembled WGS sequence"/>
</dbReference>
<comment type="similarity">
    <text evidence="2">Belongs to the MscS (TC 1.A.23) family.</text>
</comment>
<dbReference type="InterPro" id="IPR045276">
    <property type="entry name" value="YbiO_bact"/>
</dbReference>